<comment type="similarity">
    <text evidence="1">Belongs to the GSP E family.</text>
</comment>
<reference evidence="3" key="1">
    <citation type="submission" date="2020-02" db="EMBL/GenBank/DDBJ databases">
        <authorList>
            <person name="Meier V. D."/>
        </authorList>
    </citation>
    <scope>NUCLEOTIDE SEQUENCE</scope>
    <source>
        <strain evidence="3">AVDCRST_MAG49</strain>
    </source>
</reference>
<dbReference type="AlphaFoldDB" id="A0A6J4V643"/>
<evidence type="ECO:0000313" key="3">
    <source>
        <dbReference type="EMBL" id="CAA9570502.1"/>
    </source>
</evidence>
<dbReference type="InterPro" id="IPR050921">
    <property type="entry name" value="T4SS_GSP_E_ATPase"/>
</dbReference>
<gene>
    <name evidence="3" type="ORF">AVDCRST_MAG49-3552</name>
</gene>
<organism evidence="3">
    <name type="scientific">uncultured Thermomicrobiales bacterium</name>
    <dbReference type="NCBI Taxonomy" id="1645740"/>
    <lineage>
        <taxon>Bacteria</taxon>
        <taxon>Pseudomonadati</taxon>
        <taxon>Thermomicrobiota</taxon>
        <taxon>Thermomicrobia</taxon>
        <taxon>Thermomicrobiales</taxon>
        <taxon>environmental samples</taxon>
    </lineage>
</organism>
<feature type="compositionally biased region" description="Polar residues" evidence="2">
    <location>
        <begin position="297"/>
        <end position="306"/>
    </location>
</feature>
<protein>
    <recommendedName>
        <fullName evidence="4">AAA+ ATPase domain-containing protein</fullName>
    </recommendedName>
</protein>
<evidence type="ECO:0000256" key="2">
    <source>
        <dbReference type="SAM" id="MobiDB-lite"/>
    </source>
</evidence>
<dbReference type="SUPFAM" id="SSF52540">
    <property type="entry name" value="P-loop containing nucleoside triphosphate hydrolases"/>
    <property type="match status" value="1"/>
</dbReference>
<dbReference type="InterPro" id="IPR027417">
    <property type="entry name" value="P-loop_NTPase"/>
</dbReference>
<dbReference type="PANTHER" id="PTHR30486">
    <property type="entry name" value="TWITCHING MOTILITY PROTEIN PILT"/>
    <property type="match status" value="1"/>
</dbReference>
<dbReference type="GO" id="GO:0016887">
    <property type="term" value="F:ATP hydrolysis activity"/>
    <property type="evidence" value="ECO:0007669"/>
    <property type="project" value="InterPro"/>
</dbReference>
<dbReference type="PANTHER" id="PTHR30486:SF6">
    <property type="entry name" value="TYPE IV PILUS RETRACTATION ATPASE PILT"/>
    <property type="match status" value="1"/>
</dbReference>
<evidence type="ECO:0008006" key="4">
    <source>
        <dbReference type="Google" id="ProtNLM"/>
    </source>
</evidence>
<sequence>MPSRRLQSAARRAPGVTTVTAGEPRVWWGPVWADPTPRTVVDLVAAETLTREVAGLLWALVARRASVAVVAGPSGAGKTTLLTALLDLLPPGTRRVYVRGGYEPFDFLGDPSVVPSESALLVNELSPHLPIYLWGPPVRRVLRLRRSGFALYATAHADDAAGLVRLIAGPPLRVPAVEVAAFDLVVGLAATIDPRGDVRREVAGVWALGQTAAGGVTVDALTGGPGGGPLAGGMAVASAMAERLCPDIRTTPALLEKEVAARAAMLVALAARGPMPLAEARAALAERHRVTPPHTGDPSTGGISEG</sequence>
<evidence type="ECO:0000256" key="1">
    <source>
        <dbReference type="ARBA" id="ARBA00006611"/>
    </source>
</evidence>
<feature type="region of interest" description="Disordered" evidence="2">
    <location>
        <begin position="286"/>
        <end position="306"/>
    </location>
</feature>
<proteinExistence type="inferred from homology"/>
<name>A0A6J4V643_9BACT</name>
<dbReference type="Gene3D" id="3.40.50.300">
    <property type="entry name" value="P-loop containing nucleotide triphosphate hydrolases"/>
    <property type="match status" value="1"/>
</dbReference>
<dbReference type="EMBL" id="CADCWG010000248">
    <property type="protein sequence ID" value="CAA9570502.1"/>
    <property type="molecule type" value="Genomic_DNA"/>
</dbReference>
<accession>A0A6J4V643</accession>